<dbReference type="Pfam" id="PF07985">
    <property type="entry name" value="SRR1"/>
    <property type="match status" value="1"/>
</dbReference>
<dbReference type="PANTHER" id="PTHR42080:SF1">
    <property type="entry name" value="SRR1-LIKE DOMAIN-CONTAINING PROTEIN"/>
    <property type="match status" value="1"/>
</dbReference>
<organism evidence="2 3">
    <name type="scientific">Neocucurbitaria cava</name>
    <dbReference type="NCBI Taxonomy" id="798079"/>
    <lineage>
        <taxon>Eukaryota</taxon>
        <taxon>Fungi</taxon>
        <taxon>Dikarya</taxon>
        <taxon>Ascomycota</taxon>
        <taxon>Pezizomycotina</taxon>
        <taxon>Dothideomycetes</taxon>
        <taxon>Pleosporomycetidae</taxon>
        <taxon>Pleosporales</taxon>
        <taxon>Pleosporineae</taxon>
        <taxon>Cucurbitariaceae</taxon>
        <taxon>Neocucurbitaria</taxon>
    </lineage>
</organism>
<feature type="domain" description="SRR1-like" evidence="1">
    <location>
        <begin position="151"/>
        <end position="276"/>
    </location>
</feature>
<reference evidence="2" key="1">
    <citation type="submission" date="2022-10" db="EMBL/GenBank/DDBJ databases">
        <title>Tapping the CABI collections for fungal endophytes: first genome assemblies for Collariella, Neodidymelliopsis, Ascochyta clinopodiicola, Didymella pomorum, Didymosphaeria variabile, Neocosmospora piperis and Neocucurbitaria cava.</title>
        <authorList>
            <person name="Hill R."/>
        </authorList>
    </citation>
    <scope>NUCLEOTIDE SEQUENCE</scope>
    <source>
        <strain evidence="2">IMI 356814</strain>
    </source>
</reference>
<accession>A0A9W9CMU0</accession>
<gene>
    <name evidence="2" type="ORF">N0V83_004331</name>
</gene>
<evidence type="ECO:0000259" key="1">
    <source>
        <dbReference type="Pfam" id="PF07985"/>
    </source>
</evidence>
<comment type="caution">
    <text evidence="2">The sequence shown here is derived from an EMBL/GenBank/DDBJ whole genome shotgun (WGS) entry which is preliminary data.</text>
</comment>
<name>A0A9W9CMU0_9PLEO</name>
<dbReference type="EMBL" id="JAPEUY010000007">
    <property type="protein sequence ID" value="KAJ4371115.1"/>
    <property type="molecule type" value="Genomic_DNA"/>
</dbReference>
<evidence type="ECO:0000313" key="2">
    <source>
        <dbReference type="EMBL" id="KAJ4371115.1"/>
    </source>
</evidence>
<proteinExistence type="predicted"/>
<dbReference type="PANTHER" id="PTHR42080">
    <property type="entry name" value="SRR1 DOMAIN-CONTAINING PROTEIN"/>
    <property type="match status" value="1"/>
</dbReference>
<dbReference type="AlphaFoldDB" id="A0A9W9CMU0"/>
<evidence type="ECO:0000313" key="3">
    <source>
        <dbReference type="Proteomes" id="UP001140560"/>
    </source>
</evidence>
<keyword evidence="3" id="KW-1185">Reference proteome</keyword>
<dbReference type="Proteomes" id="UP001140560">
    <property type="component" value="Unassembled WGS sequence"/>
</dbReference>
<dbReference type="InterPro" id="IPR012942">
    <property type="entry name" value="SRR1-like"/>
</dbReference>
<protein>
    <recommendedName>
        <fullName evidence="1">SRR1-like domain-containing protein</fullName>
    </recommendedName>
</protein>
<sequence length="343" mass="38998">MNFPRFDEKTAEEQKHVDERLDEFYGEIGTKPVYTKELIKYNADQFAKLTVDNTTISLMDMHGNIHKGFSFVNWFAHPKTTAKLLLRFLTYLDIASIKDNMFYSPGMLDQLAEARIPTYVLMHWDLEGGLNETELKQIEESWTKSETHKKIQSTLQKNNNTGNIKKIVCFGMGTLEHVSAYPGTSPPDWNLGHSLVALDAAQALKAKNKTTKSVPIIFQDPFYTQKDRAYLEKIAKQRGFKIEFIDYPYGFLEVDEYTLVLAQDRPEVPSAQVLADLTAPFGGPAGIFCRTITPITTAKQEMISRDDDPLHLVNRRCSSLVANMMEACTVDDWASTLYLKKTT</sequence>
<dbReference type="OrthoDB" id="3800749at2759"/>